<keyword evidence="1" id="KW-0004">4Fe-4S</keyword>
<feature type="binding site" evidence="1">
    <location>
        <position position="191"/>
    </location>
    <ligand>
        <name>[4Fe-4S] cluster</name>
        <dbReference type="ChEBI" id="CHEBI:49883"/>
    </ligand>
</feature>
<dbReference type="InterPro" id="IPR043693">
    <property type="entry name" value="UbiV"/>
</dbReference>
<dbReference type="GO" id="GO:0046872">
    <property type="term" value="F:metal ion binding"/>
    <property type="evidence" value="ECO:0007669"/>
    <property type="project" value="UniProtKB-KW"/>
</dbReference>
<comment type="cofactor">
    <cofactor evidence="1">
        <name>[4Fe-4S] cluster</name>
        <dbReference type="ChEBI" id="CHEBI:49883"/>
    </cofactor>
</comment>
<proteinExistence type="inferred from homology"/>
<accession>A0A840BQW9</accession>
<comment type="caution">
    <text evidence="2">The sequence shown here is derived from an EMBL/GenBank/DDBJ whole genome shotgun (WGS) entry which is preliminary data.</text>
</comment>
<name>A0A840BQW9_9RHOO</name>
<feature type="binding site" evidence="1">
    <location>
        <position position="187"/>
    </location>
    <ligand>
        <name>[4Fe-4S] cluster</name>
        <dbReference type="ChEBI" id="CHEBI:49883"/>
    </ligand>
</feature>
<dbReference type="AlphaFoldDB" id="A0A840BQW9"/>
<dbReference type="GO" id="GO:0051539">
    <property type="term" value="F:4 iron, 4 sulfur cluster binding"/>
    <property type="evidence" value="ECO:0007669"/>
    <property type="project" value="UniProtKB-UniRule"/>
</dbReference>
<keyword evidence="1" id="KW-0411">Iron-sulfur</keyword>
<keyword evidence="1" id="KW-0831">Ubiquinone biosynthesis</keyword>
<dbReference type="UniPathway" id="UPA00232"/>
<dbReference type="HAMAP" id="MF_02233">
    <property type="entry name" value="UbiV"/>
    <property type="match status" value="1"/>
</dbReference>
<comment type="function">
    <text evidence="1">Required for O(2)-independent ubiquinone (coenzyme Q) biosynthesis. Together with UbiU, is essential for the C6-hydroxylation reaction in the oxygen-independent ubiquinone biosynthesis pathway.</text>
</comment>
<dbReference type="NCBIfam" id="NF011991">
    <property type="entry name" value="PRK15447.1"/>
    <property type="match status" value="1"/>
</dbReference>
<evidence type="ECO:0000313" key="2">
    <source>
        <dbReference type="EMBL" id="MBB4013859.1"/>
    </source>
</evidence>
<feature type="binding site" evidence="1">
    <location>
        <position position="39"/>
    </location>
    <ligand>
        <name>[4Fe-4S] cluster</name>
        <dbReference type="ChEBI" id="CHEBI:49883"/>
    </ligand>
</feature>
<dbReference type="PANTHER" id="PTHR30217">
    <property type="entry name" value="PEPTIDASE U32 FAMILY"/>
    <property type="match status" value="1"/>
</dbReference>
<dbReference type="Pfam" id="PF01136">
    <property type="entry name" value="Peptidase_U32"/>
    <property type="match status" value="1"/>
</dbReference>
<evidence type="ECO:0000256" key="1">
    <source>
        <dbReference type="HAMAP-Rule" id="MF_02233"/>
    </source>
</evidence>
<dbReference type="InterPro" id="IPR051454">
    <property type="entry name" value="RNA/ubiquinone_mod_enzymes"/>
</dbReference>
<reference evidence="2 3" key="1">
    <citation type="submission" date="2020-08" db="EMBL/GenBank/DDBJ databases">
        <title>Genomic Encyclopedia of Type Strains, Phase IV (KMG-IV): sequencing the most valuable type-strain genomes for metagenomic binning, comparative biology and taxonomic classification.</title>
        <authorList>
            <person name="Goeker M."/>
        </authorList>
    </citation>
    <scope>NUCLEOTIDE SEQUENCE [LARGE SCALE GENOMIC DNA]</scope>
    <source>
        <strain evidence="2 3">DSM 106739</strain>
    </source>
</reference>
<dbReference type="Proteomes" id="UP000561045">
    <property type="component" value="Unassembled WGS sequence"/>
</dbReference>
<dbReference type="RefSeq" id="WP_183635774.1">
    <property type="nucleotide sequence ID" value="NZ_BAABLE010000005.1"/>
</dbReference>
<comment type="subunit">
    <text evidence="1">Forms a heterodimer with UbiU.</text>
</comment>
<comment type="similarity">
    <text evidence="1">Belongs to the peptidase U32 family. UbiV subfamily.</text>
</comment>
<keyword evidence="3" id="KW-1185">Reference proteome</keyword>
<keyword evidence="2" id="KW-0378">Hydrolase</keyword>
<sequence length="295" mass="32535">MKLSLGPLLYFWPRDTVMAFYAEAAAWPVDTIHLGEVVCSRRQQMRMADWLDLAKTLTAAGKEVVLSTQALLESESELKTLRRLAENGEFLVEANDLGAVNCLRGKGPFVAGPHLNIYNADTLALYAGLGATRWVPPVEMSRERLATVLEGKPAGIETELFAWGRLPLAFSARCFTARHFNLRKDDCEFRCLEFPDGLQLDTREGQPFLAINGIQTQSAASHSLLGHLAEVQALGVERLRISPQAQHTEALIKHFRAELAGQTPPDATKLAPTTTCDGYWRGVPGIQMEQHDALA</sequence>
<feature type="binding site" evidence="1">
    <location>
        <position position="174"/>
    </location>
    <ligand>
        <name>[4Fe-4S] cluster</name>
        <dbReference type="ChEBI" id="CHEBI:49883"/>
    </ligand>
</feature>
<dbReference type="GO" id="GO:0006508">
    <property type="term" value="P:proteolysis"/>
    <property type="evidence" value="ECO:0007669"/>
    <property type="project" value="UniProtKB-KW"/>
</dbReference>
<dbReference type="InterPro" id="IPR001539">
    <property type="entry name" value="Peptidase_U32"/>
</dbReference>
<dbReference type="GO" id="GO:0008233">
    <property type="term" value="F:peptidase activity"/>
    <property type="evidence" value="ECO:0007669"/>
    <property type="project" value="UniProtKB-KW"/>
</dbReference>
<organism evidence="2 3">
    <name type="scientific">Niveibacterium umoris</name>
    <dbReference type="NCBI Taxonomy" id="1193620"/>
    <lineage>
        <taxon>Bacteria</taxon>
        <taxon>Pseudomonadati</taxon>
        <taxon>Pseudomonadota</taxon>
        <taxon>Betaproteobacteria</taxon>
        <taxon>Rhodocyclales</taxon>
        <taxon>Rhodocyclaceae</taxon>
        <taxon>Niveibacterium</taxon>
    </lineage>
</organism>
<protein>
    <recommendedName>
        <fullName evidence="1">Ubiquinone biosynthesis protein UbiV</fullName>
    </recommendedName>
</protein>
<keyword evidence="1" id="KW-0408">Iron</keyword>
<dbReference type="EMBL" id="JACIET010000002">
    <property type="protein sequence ID" value="MBB4013859.1"/>
    <property type="molecule type" value="Genomic_DNA"/>
</dbReference>
<gene>
    <name evidence="1" type="primary">ubiV</name>
    <name evidence="2" type="ORF">GGR36_003205</name>
</gene>
<dbReference type="GO" id="GO:0006744">
    <property type="term" value="P:ubiquinone biosynthetic process"/>
    <property type="evidence" value="ECO:0007669"/>
    <property type="project" value="UniProtKB-UniRule"/>
</dbReference>
<evidence type="ECO:0000313" key="3">
    <source>
        <dbReference type="Proteomes" id="UP000561045"/>
    </source>
</evidence>
<keyword evidence="2" id="KW-0645">Protease</keyword>
<dbReference type="PANTHER" id="PTHR30217:SF11">
    <property type="entry name" value="UBIQUINONE BIOSYNTHESIS PROTEIN UBIV"/>
    <property type="match status" value="1"/>
</dbReference>
<comment type="pathway">
    <text evidence="1">Cofactor biosynthesis; ubiquinone biosynthesis.</text>
</comment>
<keyword evidence="1" id="KW-0479">Metal-binding</keyword>